<feature type="compositionally biased region" description="Acidic residues" evidence="1">
    <location>
        <begin position="386"/>
        <end position="395"/>
    </location>
</feature>
<feature type="compositionally biased region" description="Basic residues" evidence="1">
    <location>
        <begin position="338"/>
        <end position="362"/>
    </location>
</feature>
<proteinExistence type="predicted"/>
<dbReference type="EMBL" id="CAUJNA010003499">
    <property type="protein sequence ID" value="CAJ1403519.1"/>
    <property type="molecule type" value="Genomic_DNA"/>
</dbReference>
<feature type="region of interest" description="Disordered" evidence="1">
    <location>
        <begin position="305"/>
        <end position="411"/>
    </location>
</feature>
<feature type="compositionally biased region" description="Low complexity" evidence="1">
    <location>
        <begin position="141"/>
        <end position="151"/>
    </location>
</feature>
<feature type="compositionally biased region" description="Basic and acidic residues" evidence="1">
    <location>
        <begin position="607"/>
        <end position="626"/>
    </location>
</feature>
<evidence type="ECO:0000256" key="1">
    <source>
        <dbReference type="SAM" id="MobiDB-lite"/>
    </source>
</evidence>
<sequence>MSREYTVTDTESWIELTPQKGDVLECDVPEYFSFKDPEKATFKVVSTDVTEDGGFAVRVTSLGSEDSELSKKLSNTFNRRPGYLHLCGAMGVCNTGGECAFHVTALTTYPASGPLPPYVSTFAKRQLKDAQVDAPSRKRSSPATPKSSAAAPRRRSNADKGKGTGLPQGGSLSAGNCRAAPPAPKPDAVVHETYLPSEPRGSLALGSEEVAGLKARLSALKARELGQPALGDRRVHFKEDAAHEGACVEVPHQDRGLPARGVLAHSEEPWVKAGAQASSSRSATLEKIAKKRGLSGVLVAQAAEAVTRKTSSEKRGEAKKQKKKDEGPAKALLTLLVGKKKKKKKKEQKKKKAKKGERRVRRTAGGDGDSGGSDDSSDSTTSSSSEESEDEEEEEQVGRLQPPLKRKSDRRPGSVLALLLQRVEEQMADVHGDREEAISITEGSRLLSYFTVILRPAHYATSKEMRELHMLSIVLDQLRQGLLGRATDTLAARYLSLLQFLQDGAWDAAQWLEIHPQVNSAGPPPELQLAARRHARLVDRSLGRPSGRGRWQPSFLQSGQGDWQGGAFRSRDPKGKDKKGKGKSADKTVASKRGKGRGSGGWGSSDKVWEKGAADRRWDANKPKED</sequence>
<evidence type="ECO:0000313" key="3">
    <source>
        <dbReference type="Proteomes" id="UP001178507"/>
    </source>
</evidence>
<protein>
    <submittedName>
        <fullName evidence="2">Uncharacterized protein</fullName>
    </submittedName>
</protein>
<gene>
    <name evidence="2" type="ORF">EVOR1521_LOCUS26178</name>
</gene>
<reference evidence="2" key="1">
    <citation type="submission" date="2023-08" db="EMBL/GenBank/DDBJ databases">
        <authorList>
            <person name="Chen Y."/>
            <person name="Shah S."/>
            <person name="Dougan E. K."/>
            <person name="Thang M."/>
            <person name="Chan C."/>
        </authorList>
    </citation>
    <scope>NUCLEOTIDE SEQUENCE</scope>
</reference>
<keyword evidence="3" id="KW-1185">Reference proteome</keyword>
<evidence type="ECO:0000313" key="2">
    <source>
        <dbReference type="EMBL" id="CAJ1403519.1"/>
    </source>
</evidence>
<feature type="compositionally biased region" description="Basic and acidic residues" evidence="1">
    <location>
        <begin position="306"/>
        <end position="328"/>
    </location>
</feature>
<feature type="region of interest" description="Disordered" evidence="1">
    <location>
        <begin position="541"/>
        <end position="626"/>
    </location>
</feature>
<name>A0AA36NEQ6_9DINO</name>
<feature type="region of interest" description="Disordered" evidence="1">
    <location>
        <begin position="126"/>
        <end position="187"/>
    </location>
</feature>
<accession>A0AA36NEQ6</accession>
<comment type="caution">
    <text evidence="2">The sequence shown here is derived from an EMBL/GenBank/DDBJ whole genome shotgun (WGS) entry which is preliminary data.</text>
</comment>
<dbReference type="Proteomes" id="UP001178507">
    <property type="component" value="Unassembled WGS sequence"/>
</dbReference>
<dbReference type="AlphaFoldDB" id="A0AA36NEQ6"/>
<organism evidence="2 3">
    <name type="scientific">Effrenium voratum</name>
    <dbReference type="NCBI Taxonomy" id="2562239"/>
    <lineage>
        <taxon>Eukaryota</taxon>
        <taxon>Sar</taxon>
        <taxon>Alveolata</taxon>
        <taxon>Dinophyceae</taxon>
        <taxon>Suessiales</taxon>
        <taxon>Symbiodiniaceae</taxon>
        <taxon>Effrenium</taxon>
    </lineage>
</organism>